<evidence type="ECO:0000313" key="2">
    <source>
        <dbReference type="EMBL" id="PSR56901.1"/>
    </source>
</evidence>
<keyword evidence="1" id="KW-0812">Transmembrane</keyword>
<feature type="transmembrane region" description="Helical" evidence="1">
    <location>
        <begin position="7"/>
        <end position="26"/>
    </location>
</feature>
<sequence length="73" mass="8453">MQPLGKYLFFLGLILVGVGLLLWAAGNRLNWFGHLPGDIRFEKPNFKFYAPLTSMLLVSVLLSLLLWLIRRFF</sequence>
<dbReference type="PANTHER" id="PTHR36443">
    <property type="entry name" value="BSR5223 PROTEIN"/>
    <property type="match status" value="1"/>
</dbReference>
<keyword evidence="3" id="KW-1185">Reference proteome</keyword>
<name>A0A2T2YN24_9BACT</name>
<dbReference type="AlphaFoldDB" id="A0A2T2YN24"/>
<evidence type="ECO:0000313" key="3">
    <source>
        <dbReference type="Proteomes" id="UP000240357"/>
    </source>
</evidence>
<dbReference type="InterPro" id="IPR021320">
    <property type="entry name" value="DUF2905"/>
</dbReference>
<dbReference type="Proteomes" id="UP000240357">
    <property type="component" value="Unassembled WGS sequence"/>
</dbReference>
<gene>
    <name evidence="2" type="ORF">AHMF7605_27090</name>
</gene>
<keyword evidence="1" id="KW-1133">Transmembrane helix</keyword>
<dbReference type="EMBL" id="PYFT01000001">
    <property type="protein sequence ID" value="PSR56901.1"/>
    <property type="molecule type" value="Genomic_DNA"/>
</dbReference>
<dbReference type="RefSeq" id="WP_106933072.1">
    <property type="nucleotide sequence ID" value="NZ_PYFT01000001.1"/>
</dbReference>
<evidence type="ECO:0000256" key="1">
    <source>
        <dbReference type="SAM" id="Phobius"/>
    </source>
</evidence>
<dbReference type="Pfam" id="PF11146">
    <property type="entry name" value="DUF2905"/>
    <property type="match status" value="1"/>
</dbReference>
<dbReference type="PANTHER" id="PTHR36443:SF1">
    <property type="entry name" value="BSR5223 PROTEIN"/>
    <property type="match status" value="1"/>
</dbReference>
<comment type="caution">
    <text evidence="2">The sequence shown here is derived from an EMBL/GenBank/DDBJ whole genome shotgun (WGS) entry which is preliminary data.</text>
</comment>
<dbReference type="OrthoDB" id="680637at2"/>
<proteinExistence type="predicted"/>
<feature type="transmembrane region" description="Helical" evidence="1">
    <location>
        <begin position="46"/>
        <end position="69"/>
    </location>
</feature>
<accession>A0A2T2YN24</accession>
<reference evidence="2 3" key="1">
    <citation type="submission" date="2018-03" db="EMBL/GenBank/DDBJ databases">
        <title>Adhaeribacter sp. HMF7605 Genome sequencing and assembly.</title>
        <authorList>
            <person name="Kang H."/>
            <person name="Kang J."/>
            <person name="Cha I."/>
            <person name="Kim H."/>
            <person name="Joh K."/>
        </authorList>
    </citation>
    <scope>NUCLEOTIDE SEQUENCE [LARGE SCALE GENOMIC DNA]</scope>
    <source>
        <strain evidence="2 3">HMF7605</strain>
    </source>
</reference>
<keyword evidence="1" id="KW-0472">Membrane</keyword>
<protein>
    <submittedName>
        <fullName evidence="2">DUF2905 domain-containing protein</fullName>
    </submittedName>
</protein>
<organism evidence="2 3">
    <name type="scientific">Adhaeribacter arboris</name>
    <dbReference type="NCBI Taxonomy" id="2072846"/>
    <lineage>
        <taxon>Bacteria</taxon>
        <taxon>Pseudomonadati</taxon>
        <taxon>Bacteroidota</taxon>
        <taxon>Cytophagia</taxon>
        <taxon>Cytophagales</taxon>
        <taxon>Hymenobacteraceae</taxon>
        <taxon>Adhaeribacter</taxon>
    </lineage>
</organism>